<keyword evidence="7 9" id="KW-1133">Transmembrane helix</keyword>
<dbReference type="InterPro" id="IPR003594">
    <property type="entry name" value="HATPase_dom"/>
</dbReference>
<dbReference type="PROSITE" id="PS50109">
    <property type="entry name" value="HIS_KIN"/>
    <property type="match status" value="1"/>
</dbReference>
<dbReference type="InterPro" id="IPR013587">
    <property type="entry name" value="Nitrate/nitrite_sensing"/>
</dbReference>
<protein>
    <recommendedName>
        <fullName evidence="2">histidine kinase</fullName>
        <ecNumber evidence="2">2.7.13.3</ecNumber>
    </recommendedName>
</protein>
<evidence type="ECO:0000256" key="5">
    <source>
        <dbReference type="ARBA" id="ARBA00022692"/>
    </source>
</evidence>
<dbReference type="EMBL" id="VFPQ01000001">
    <property type="protein sequence ID" value="TQM76313.1"/>
    <property type="molecule type" value="Genomic_DNA"/>
</dbReference>
<dbReference type="OrthoDB" id="3502710at2"/>
<evidence type="ECO:0000256" key="9">
    <source>
        <dbReference type="SAM" id="Phobius"/>
    </source>
</evidence>
<evidence type="ECO:0000256" key="4">
    <source>
        <dbReference type="ARBA" id="ARBA00022679"/>
    </source>
</evidence>
<reference evidence="11 12" key="1">
    <citation type="submission" date="2019-06" db="EMBL/GenBank/DDBJ databases">
        <title>Sequencing the genomes of 1000 actinobacteria strains.</title>
        <authorList>
            <person name="Klenk H.-P."/>
        </authorList>
    </citation>
    <scope>NUCLEOTIDE SEQUENCE [LARGE SCALE GENOMIC DNA]</scope>
    <source>
        <strain evidence="11 12">DSM 43186</strain>
    </source>
</reference>
<feature type="compositionally biased region" description="Basic and acidic residues" evidence="8">
    <location>
        <begin position="847"/>
        <end position="873"/>
    </location>
</feature>
<dbReference type="SMART" id="SM00387">
    <property type="entry name" value="HATPase_c"/>
    <property type="match status" value="1"/>
</dbReference>
<evidence type="ECO:0000256" key="1">
    <source>
        <dbReference type="ARBA" id="ARBA00000085"/>
    </source>
</evidence>
<keyword evidence="9" id="KW-0472">Membrane</keyword>
<feature type="compositionally biased region" description="Low complexity" evidence="8">
    <location>
        <begin position="674"/>
        <end position="696"/>
    </location>
</feature>
<feature type="region of interest" description="Disordered" evidence="8">
    <location>
        <begin position="715"/>
        <end position="888"/>
    </location>
</feature>
<feature type="compositionally biased region" description="Pro residues" evidence="8">
    <location>
        <begin position="715"/>
        <end position="740"/>
    </location>
</feature>
<accession>A0A543J0I0</accession>
<evidence type="ECO:0000256" key="2">
    <source>
        <dbReference type="ARBA" id="ARBA00012438"/>
    </source>
</evidence>
<dbReference type="GO" id="GO:0004673">
    <property type="term" value="F:protein histidine kinase activity"/>
    <property type="evidence" value="ECO:0007669"/>
    <property type="project" value="UniProtKB-EC"/>
</dbReference>
<keyword evidence="6 11" id="KW-0418">Kinase</keyword>
<feature type="compositionally biased region" description="Low complexity" evidence="8">
    <location>
        <begin position="651"/>
        <end position="667"/>
    </location>
</feature>
<keyword evidence="4" id="KW-0808">Transferase</keyword>
<evidence type="ECO:0000313" key="11">
    <source>
        <dbReference type="EMBL" id="TQM76313.1"/>
    </source>
</evidence>
<feature type="compositionally biased region" description="Pro residues" evidence="8">
    <location>
        <begin position="794"/>
        <end position="804"/>
    </location>
</feature>
<dbReference type="Pfam" id="PF08376">
    <property type="entry name" value="NIT"/>
    <property type="match status" value="1"/>
</dbReference>
<evidence type="ECO:0000256" key="3">
    <source>
        <dbReference type="ARBA" id="ARBA00022553"/>
    </source>
</evidence>
<dbReference type="Pfam" id="PF02518">
    <property type="entry name" value="HATPase_c"/>
    <property type="match status" value="1"/>
</dbReference>
<dbReference type="GO" id="GO:0000160">
    <property type="term" value="P:phosphorelay signal transduction system"/>
    <property type="evidence" value="ECO:0007669"/>
    <property type="project" value="TreeGrafter"/>
</dbReference>
<sequence length="888" mass="93239">MARLIRMPRTIRARLTWILAIPSTLLLGVTGLEVAARYEARSGAHSAARQVELVRAAQELAHELQRERGLTVGLLGGEFRFRGELAAQRRRVDESRAALGPLLADPARRGVPRLRDALDRLGDLGAVRATADARQSTRQDAYAFYTTAIEAIDDALYDPDAGGGDPALRRDLVALWTLGRAQEAAAQERDTLTGVLAAHGFTPEEYVRFIEVRAAKSDGLARFGRVASAAHAGAVSAARQSRAATTMGAIGLRAAASPRGRNLTVAPREWWEAADAFVADLREVRRAVGEQAAARARSAEARAGRELVVLAVLGGVLLLATLLLGLVTARSILRPLRRLTEEADEIAERRLPEAVARVQATANPEDAVPAEEPAADGRQDEFAAVARSLAKVHRTALRLAAEQAVLRRNTAESLAHLGRRSQTLVRRQLDFIGALERDESDPAVLANLFELDHLATRMRRNAESLLVLVGERLPRPAAEPVAMSEVLRSALAEVEDYRRVVLRRVDHDVVRGEVVAEVAHLLAELIENALVFSPQDQDVEIQAKCDATEYHIAIVDQGVGMSPEELAAANARLRGEQSFLSSPTRRLGLYIVGRLAERLGIRVWLHDSPLAGITARVVLPADLLVRNGAAGAPAPAAARAGRMVDVPIPSGPGATPRATDAARPAAEATERETAPAGVAAAAPEPGPAAAPDEAAAPVAPHANGATAEMVAVVPVPEPAEPPSPGALPPTLPTTPAPAVPRPAGAAEATAPVTAAAAAAAAAEPALAPSAEPAAPPSGPRPRADAAAHNGSRPAPVPPVMPTPIPLHVKPPYLLSGQSSAGAARSNGHAAGDGADREAGRNGVPDGAARRTPRDEPGHGADAREPESPVERVRSMLNDYRAGTRPPGA</sequence>
<dbReference type="SUPFAM" id="SSF55874">
    <property type="entry name" value="ATPase domain of HSP90 chaperone/DNA topoisomerase II/histidine kinase"/>
    <property type="match status" value="1"/>
</dbReference>
<dbReference type="GO" id="GO:0005886">
    <property type="term" value="C:plasma membrane"/>
    <property type="evidence" value="ECO:0007669"/>
    <property type="project" value="TreeGrafter"/>
</dbReference>
<dbReference type="RefSeq" id="WP_142260213.1">
    <property type="nucleotide sequence ID" value="NZ_BMPV01000001.1"/>
</dbReference>
<evidence type="ECO:0000259" key="10">
    <source>
        <dbReference type="PROSITE" id="PS50109"/>
    </source>
</evidence>
<keyword evidence="3" id="KW-0597">Phosphoprotein</keyword>
<comment type="catalytic activity">
    <reaction evidence="1">
        <text>ATP + protein L-histidine = ADP + protein N-phospho-L-histidine.</text>
        <dbReference type="EC" id="2.7.13.3"/>
    </reaction>
</comment>
<dbReference type="InterPro" id="IPR005467">
    <property type="entry name" value="His_kinase_dom"/>
</dbReference>
<dbReference type="Proteomes" id="UP000319213">
    <property type="component" value="Unassembled WGS sequence"/>
</dbReference>
<gene>
    <name evidence="11" type="ORF">FHX40_3046</name>
</gene>
<keyword evidence="5 9" id="KW-0812">Transmembrane</keyword>
<organism evidence="11 12">
    <name type="scientific">Thermopolyspora flexuosa</name>
    <dbReference type="NCBI Taxonomy" id="103836"/>
    <lineage>
        <taxon>Bacteria</taxon>
        <taxon>Bacillati</taxon>
        <taxon>Actinomycetota</taxon>
        <taxon>Actinomycetes</taxon>
        <taxon>Streptosporangiales</taxon>
        <taxon>Streptosporangiaceae</taxon>
        <taxon>Thermopolyspora</taxon>
    </lineage>
</organism>
<dbReference type="Gene3D" id="3.30.565.10">
    <property type="entry name" value="Histidine kinase-like ATPase, C-terminal domain"/>
    <property type="match status" value="1"/>
</dbReference>
<proteinExistence type="predicted"/>
<dbReference type="EC" id="2.7.13.3" evidence="2"/>
<comment type="caution">
    <text evidence="11">The sequence shown here is derived from an EMBL/GenBank/DDBJ whole genome shotgun (WGS) entry which is preliminary data.</text>
</comment>
<dbReference type="InterPro" id="IPR036890">
    <property type="entry name" value="HATPase_C_sf"/>
</dbReference>
<feature type="transmembrane region" description="Helical" evidence="9">
    <location>
        <begin position="307"/>
        <end position="329"/>
    </location>
</feature>
<dbReference type="AlphaFoldDB" id="A0A543J0I0"/>
<feature type="region of interest" description="Disordered" evidence="8">
    <location>
        <begin position="647"/>
        <end position="696"/>
    </location>
</feature>
<evidence type="ECO:0000313" key="12">
    <source>
        <dbReference type="Proteomes" id="UP000319213"/>
    </source>
</evidence>
<name>A0A543J0I0_9ACTN</name>
<feature type="domain" description="Histidine kinase" evidence="10">
    <location>
        <begin position="517"/>
        <end position="623"/>
    </location>
</feature>
<evidence type="ECO:0000256" key="8">
    <source>
        <dbReference type="SAM" id="MobiDB-lite"/>
    </source>
</evidence>
<evidence type="ECO:0000256" key="7">
    <source>
        <dbReference type="ARBA" id="ARBA00022989"/>
    </source>
</evidence>
<dbReference type="InterPro" id="IPR050428">
    <property type="entry name" value="TCS_sensor_his_kinase"/>
</dbReference>
<dbReference type="PANTHER" id="PTHR45436:SF5">
    <property type="entry name" value="SENSOR HISTIDINE KINASE TRCS"/>
    <property type="match status" value="1"/>
</dbReference>
<evidence type="ECO:0000256" key="6">
    <source>
        <dbReference type="ARBA" id="ARBA00022777"/>
    </source>
</evidence>
<dbReference type="PANTHER" id="PTHR45436">
    <property type="entry name" value="SENSOR HISTIDINE KINASE YKOH"/>
    <property type="match status" value="1"/>
</dbReference>
<dbReference type="Gene3D" id="6.10.340.10">
    <property type="match status" value="1"/>
</dbReference>
<keyword evidence="12" id="KW-1185">Reference proteome</keyword>
<feature type="compositionally biased region" description="Low complexity" evidence="8">
    <location>
        <begin position="741"/>
        <end position="772"/>
    </location>
</feature>